<dbReference type="Gene3D" id="3.30.300.30">
    <property type="match status" value="1"/>
</dbReference>
<keyword evidence="3" id="KW-0472">Membrane</keyword>
<evidence type="ECO:0000313" key="6">
    <source>
        <dbReference type="Proteomes" id="UP001596004"/>
    </source>
</evidence>
<evidence type="ECO:0000259" key="4">
    <source>
        <dbReference type="Pfam" id="PF00501"/>
    </source>
</evidence>
<dbReference type="Proteomes" id="UP001596004">
    <property type="component" value="Unassembled WGS sequence"/>
</dbReference>
<dbReference type="GO" id="GO:0016874">
    <property type="term" value="F:ligase activity"/>
    <property type="evidence" value="ECO:0007669"/>
    <property type="project" value="UniProtKB-KW"/>
</dbReference>
<accession>A0ABV9CS43</accession>
<organism evidence="5 6">
    <name type="scientific">Sphaerisporangium dianthi</name>
    <dbReference type="NCBI Taxonomy" id="1436120"/>
    <lineage>
        <taxon>Bacteria</taxon>
        <taxon>Bacillati</taxon>
        <taxon>Actinomycetota</taxon>
        <taxon>Actinomycetes</taxon>
        <taxon>Streptosporangiales</taxon>
        <taxon>Streptosporangiaceae</taxon>
        <taxon>Sphaerisporangium</taxon>
    </lineage>
</organism>
<dbReference type="InterPro" id="IPR045851">
    <property type="entry name" value="AMP-bd_C_sf"/>
</dbReference>
<feature type="transmembrane region" description="Helical" evidence="3">
    <location>
        <begin position="64"/>
        <end position="85"/>
    </location>
</feature>
<keyword evidence="3" id="KW-0812">Transmembrane</keyword>
<dbReference type="InterPro" id="IPR000873">
    <property type="entry name" value="AMP-dep_synth/lig_dom"/>
</dbReference>
<reference evidence="6" key="1">
    <citation type="journal article" date="2019" name="Int. J. Syst. Evol. Microbiol.">
        <title>The Global Catalogue of Microorganisms (GCM) 10K type strain sequencing project: providing services to taxonomists for standard genome sequencing and annotation.</title>
        <authorList>
            <consortium name="The Broad Institute Genomics Platform"/>
            <consortium name="The Broad Institute Genome Sequencing Center for Infectious Disease"/>
            <person name="Wu L."/>
            <person name="Ma J."/>
        </authorList>
    </citation>
    <scope>NUCLEOTIDE SEQUENCE [LARGE SCALE GENOMIC DNA]</scope>
    <source>
        <strain evidence="6">CGMCC 4.7132</strain>
    </source>
</reference>
<evidence type="ECO:0000313" key="5">
    <source>
        <dbReference type="EMBL" id="MFC4535365.1"/>
    </source>
</evidence>
<dbReference type="Gene3D" id="3.40.50.12780">
    <property type="entry name" value="N-terminal domain of ligase-like"/>
    <property type="match status" value="1"/>
</dbReference>
<dbReference type="PANTHER" id="PTHR22754:SF32">
    <property type="entry name" value="DISCO-INTERACTING PROTEIN 2"/>
    <property type="match status" value="1"/>
</dbReference>
<protein>
    <submittedName>
        <fullName evidence="5">Fatty acyl-AMP ligase</fullName>
    </submittedName>
</protein>
<comment type="similarity">
    <text evidence="1">Belongs to the ATP-dependent AMP-binding enzyme family.</text>
</comment>
<name>A0ABV9CS43_9ACTN</name>
<dbReference type="EMBL" id="JBHSFP010000030">
    <property type="protein sequence ID" value="MFC4535365.1"/>
    <property type="molecule type" value="Genomic_DNA"/>
</dbReference>
<dbReference type="PANTHER" id="PTHR22754">
    <property type="entry name" value="DISCO-INTERACTING PROTEIN 2 DIP2 -RELATED"/>
    <property type="match status" value="1"/>
</dbReference>
<keyword evidence="6" id="KW-1185">Reference proteome</keyword>
<proteinExistence type="inferred from homology"/>
<dbReference type="SUPFAM" id="SSF56801">
    <property type="entry name" value="Acetyl-CoA synthetase-like"/>
    <property type="match status" value="1"/>
</dbReference>
<feature type="domain" description="AMP-dependent synthetase/ligase" evidence="4">
    <location>
        <begin position="33"/>
        <end position="408"/>
    </location>
</feature>
<gene>
    <name evidence="5" type="ORF">ACFO60_31770</name>
</gene>
<dbReference type="PROSITE" id="PS00455">
    <property type="entry name" value="AMP_BINDING"/>
    <property type="match status" value="1"/>
</dbReference>
<dbReference type="Pfam" id="PF00501">
    <property type="entry name" value="AMP-binding"/>
    <property type="match status" value="1"/>
</dbReference>
<evidence type="ECO:0000256" key="2">
    <source>
        <dbReference type="ARBA" id="ARBA00022598"/>
    </source>
</evidence>
<sequence>MSTSFVHHVRAMLERYADRRHYTVVRETRTGVVEERTGYREIDERARQVADGLARRLAAGSRVLLVYPSGAEFLVAFLGSLYAGMIPVPAPMPHDSRSMTRISGIMIDADVRLVLTAEQSAPGVTELLREDGRFDALDCVVTDAAPLGDAARWRMPEGVGPETVAFLQYTSGSTSEPKGVVVTHANLLANERELTTACAMDDGTVMVSWLPHFHDMGLMGGLLAPMFVGGASVLMTPTHFIKRPVHWLQAMTRHRATNTFAPDFAYDLCLRRVTDEQLRELDLRTLRTCVNGAEPIRAQTIADFTRRFAASGLRPEAVKPGFGLAEATLAVSATPYERAAVTCEVDREALARHEIVPAPAGAGTVLVSSGRPIEQQVRIVDPRTRRVLAERAVGEIWTRGASIARGYWNKPGETRETFGAHTIDGEGPFLRTGDLGFLMDGYLYVTGRLKDVIIVNGRNIYPQDVEQVVESVHPALRGRIGAAFAAGTDPEHVVIVQEISVPQLRGLPARELALQVRQAIVRTFDLSLPGIVLIASGVPRTTSGKVRRRGCRDMFLAREFTPVHEELPPRLSALLPEPVGAARR</sequence>
<dbReference type="InterPro" id="IPR042099">
    <property type="entry name" value="ANL_N_sf"/>
</dbReference>
<dbReference type="RefSeq" id="WP_380847775.1">
    <property type="nucleotide sequence ID" value="NZ_JBHSFP010000030.1"/>
</dbReference>
<evidence type="ECO:0000256" key="1">
    <source>
        <dbReference type="ARBA" id="ARBA00006432"/>
    </source>
</evidence>
<dbReference type="InterPro" id="IPR020845">
    <property type="entry name" value="AMP-binding_CS"/>
</dbReference>
<evidence type="ECO:0000256" key="3">
    <source>
        <dbReference type="SAM" id="Phobius"/>
    </source>
</evidence>
<dbReference type="CDD" id="cd05931">
    <property type="entry name" value="FAAL"/>
    <property type="match status" value="1"/>
</dbReference>
<comment type="caution">
    <text evidence="5">The sequence shown here is derived from an EMBL/GenBank/DDBJ whole genome shotgun (WGS) entry which is preliminary data.</text>
</comment>
<keyword evidence="3" id="KW-1133">Transmembrane helix</keyword>
<keyword evidence="2 5" id="KW-0436">Ligase</keyword>
<dbReference type="InterPro" id="IPR040097">
    <property type="entry name" value="FAAL/FAAC"/>
</dbReference>